<keyword evidence="7" id="KW-1185">Reference proteome</keyword>
<keyword evidence="4" id="KW-0804">Transcription</keyword>
<feature type="domain" description="HTH lacI-type" evidence="5">
    <location>
        <begin position="5"/>
        <end position="67"/>
    </location>
</feature>
<keyword evidence="2" id="KW-0805">Transcription regulation</keyword>
<dbReference type="CDD" id="cd01392">
    <property type="entry name" value="HTH_LacI"/>
    <property type="match status" value="1"/>
</dbReference>
<accession>A0A3D9JNV2</accession>
<dbReference type="GO" id="GO:0003700">
    <property type="term" value="F:DNA-binding transcription factor activity"/>
    <property type="evidence" value="ECO:0007669"/>
    <property type="project" value="TreeGrafter"/>
</dbReference>
<sequence>MSRKVTLQQIADTVGFSKFAVSRALAGKSGVTPDTRDKIIEAATKLGYFSQRSKDQKPKPYDRSDRNVSPAKKVIAVVIPNLRDQTKDNPYWGKILDGITESVEKAGLNMIIMTEQLSDHLFSAINQQGLLGYICVGFIPTQIVLEISNLGLPIVLVDHEDPLIPSDSIFMNNFDCSRQLTSHLIGLGHRSLQFVGETSLIRSYYDRWKGYSAALEDHGIPSRQHPQLLNLFVLRPEEIHEETLNQLKELHSNNELPTAFVCINDYMADIVIHSLQRLGVQVPRDCSVTGFDDLDVNALGITTVHSAKNALGRRAVEMLQRRVAHPHEDYEKILFAGRMLIKKTTSVPPT</sequence>
<dbReference type="GO" id="GO:0000976">
    <property type="term" value="F:transcription cis-regulatory region binding"/>
    <property type="evidence" value="ECO:0007669"/>
    <property type="project" value="TreeGrafter"/>
</dbReference>
<evidence type="ECO:0000256" key="4">
    <source>
        <dbReference type="ARBA" id="ARBA00023163"/>
    </source>
</evidence>
<dbReference type="Gene3D" id="1.10.260.40">
    <property type="entry name" value="lambda repressor-like DNA-binding domains"/>
    <property type="match status" value="1"/>
</dbReference>
<proteinExistence type="predicted"/>
<comment type="caution">
    <text evidence="6">The sequence shown here is derived from an EMBL/GenBank/DDBJ whole genome shotgun (WGS) entry which is preliminary data.</text>
</comment>
<evidence type="ECO:0000256" key="1">
    <source>
        <dbReference type="ARBA" id="ARBA00022491"/>
    </source>
</evidence>
<dbReference type="InterPro" id="IPR046335">
    <property type="entry name" value="LacI/GalR-like_sensor"/>
</dbReference>
<dbReference type="PANTHER" id="PTHR30146">
    <property type="entry name" value="LACI-RELATED TRANSCRIPTIONAL REPRESSOR"/>
    <property type="match status" value="1"/>
</dbReference>
<name>A0A3D9JNV2_9BACL</name>
<evidence type="ECO:0000256" key="2">
    <source>
        <dbReference type="ARBA" id="ARBA00023015"/>
    </source>
</evidence>
<dbReference type="AlphaFoldDB" id="A0A3D9JNV2"/>
<protein>
    <submittedName>
        <fullName evidence="6">LacI family transcriptional regulator</fullName>
    </submittedName>
</protein>
<dbReference type="SMART" id="SM00354">
    <property type="entry name" value="HTH_LACI"/>
    <property type="match status" value="1"/>
</dbReference>
<dbReference type="RefSeq" id="WP_181917777.1">
    <property type="nucleotide sequence ID" value="NZ_QRDZ01000014.1"/>
</dbReference>
<dbReference type="InterPro" id="IPR028082">
    <property type="entry name" value="Peripla_BP_I"/>
</dbReference>
<evidence type="ECO:0000313" key="7">
    <source>
        <dbReference type="Proteomes" id="UP000256977"/>
    </source>
</evidence>
<dbReference type="SUPFAM" id="SSF47413">
    <property type="entry name" value="lambda repressor-like DNA-binding domains"/>
    <property type="match status" value="1"/>
</dbReference>
<dbReference type="SUPFAM" id="SSF53822">
    <property type="entry name" value="Periplasmic binding protein-like I"/>
    <property type="match status" value="1"/>
</dbReference>
<organism evidence="6 7">
    <name type="scientific">Cohnella phaseoli</name>
    <dbReference type="NCBI Taxonomy" id="456490"/>
    <lineage>
        <taxon>Bacteria</taxon>
        <taxon>Bacillati</taxon>
        <taxon>Bacillota</taxon>
        <taxon>Bacilli</taxon>
        <taxon>Bacillales</taxon>
        <taxon>Paenibacillaceae</taxon>
        <taxon>Cohnella</taxon>
    </lineage>
</organism>
<evidence type="ECO:0000256" key="3">
    <source>
        <dbReference type="ARBA" id="ARBA00023125"/>
    </source>
</evidence>
<evidence type="ECO:0000313" key="6">
    <source>
        <dbReference type="EMBL" id="RED75783.1"/>
    </source>
</evidence>
<reference evidence="6 7" key="1">
    <citation type="submission" date="2018-07" db="EMBL/GenBank/DDBJ databases">
        <title>Genomic Encyclopedia of Type Strains, Phase III (KMG-III): the genomes of soil and plant-associated and newly described type strains.</title>
        <authorList>
            <person name="Whitman W."/>
        </authorList>
    </citation>
    <scope>NUCLEOTIDE SEQUENCE [LARGE SCALE GENOMIC DNA]</scope>
    <source>
        <strain evidence="6 7">CECT 7287</strain>
    </source>
</reference>
<dbReference type="Proteomes" id="UP000256977">
    <property type="component" value="Unassembled WGS sequence"/>
</dbReference>
<dbReference type="PANTHER" id="PTHR30146:SF148">
    <property type="entry name" value="HTH-TYPE TRANSCRIPTIONAL REPRESSOR PURR-RELATED"/>
    <property type="match status" value="1"/>
</dbReference>
<keyword evidence="1" id="KW-0678">Repressor</keyword>
<dbReference type="EMBL" id="QRDZ01000014">
    <property type="protein sequence ID" value="RED75783.1"/>
    <property type="molecule type" value="Genomic_DNA"/>
</dbReference>
<dbReference type="InterPro" id="IPR000843">
    <property type="entry name" value="HTH_LacI"/>
</dbReference>
<dbReference type="Pfam" id="PF13377">
    <property type="entry name" value="Peripla_BP_3"/>
    <property type="match status" value="1"/>
</dbReference>
<keyword evidence="3" id="KW-0238">DNA-binding</keyword>
<dbReference type="PROSITE" id="PS50932">
    <property type="entry name" value="HTH_LACI_2"/>
    <property type="match status" value="1"/>
</dbReference>
<gene>
    <name evidence="6" type="ORF">DFP98_114144</name>
</gene>
<dbReference type="Gene3D" id="3.40.50.2300">
    <property type="match status" value="2"/>
</dbReference>
<evidence type="ECO:0000259" key="5">
    <source>
        <dbReference type="PROSITE" id="PS50932"/>
    </source>
</evidence>
<dbReference type="InterPro" id="IPR010982">
    <property type="entry name" value="Lambda_DNA-bd_dom_sf"/>
</dbReference>
<dbReference type="Pfam" id="PF00356">
    <property type="entry name" value="LacI"/>
    <property type="match status" value="1"/>
</dbReference>